<feature type="transmembrane region" description="Helical" evidence="5">
    <location>
        <begin position="401"/>
        <end position="420"/>
    </location>
</feature>
<comment type="subcellular location">
    <subcellularLocation>
        <location evidence="1">Membrane</location>
        <topology evidence="1">Multi-pass membrane protein</topology>
    </subcellularLocation>
</comment>
<keyword evidence="2 5" id="KW-0812">Transmembrane</keyword>
<gene>
    <name evidence="7" type="ORF">NP233_g9967</name>
</gene>
<accession>A0AAD5VJX2</accession>
<feature type="domain" description="ABC-2 type transporter transmembrane" evidence="6">
    <location>
        <begin position="326"/>
        <end position="441"/>
    </location>
</feature>
<proteinExistence type="predicted"/>
<protein>
    <recommendedName>
        <fullName evidence="6">ABC-2 type transporter transmembrane domain-containing protein</fullName>
    </recommendedName>
</protein>
<keyword evidence="3 5" id="KW-1133">Transmembrane helix</keyword>
<dbReference type="GO" id="GO:0140359">
    <property type="term" value="F:ABC-type transporter activity"/>
    <property type="evidence" value="ECO:0007669"/>
    <property type="project" value="InterPro"/>
</dbReference>
<sequence>MDYLLLYCDIEQFLDEADLLANHIAILAAPGKLVASGSPVALKRNLGEGYSIVITFKHAGNGVKADVALRQDLLGRIWDIAPHVVASNISSHQVACSLKSKDDATVKHVLQLLEAEKMTYRIQNYDIIGTSIEDIFLDLMSKNDPTQFEVDSADAEKVVSSDSRSVTAPLVLKNEAPEISVKLASGRCVSPFRQAFTIFHKRLMILMRDPPPGIIRSLGSTANSLRVKDKADPTAFTDYINQNYRNLSLRGVSFNFDSGDTLVAWEGSPPGLMGLSMINLASNVLYKHALTQNAGGTAPNTVILANYSLFPHIAAGTLTSLKWMAFFGAIMSVYPAFFALYVSRERRSSVQAMQLLNGLSDPIGLWLGHLMFDTVFIVILSTVIVIVFTGVSNQFHGLGEVWFIMVLYGITGALFSYCVSLAVTSPLAAFAAVAGYQIIIFVTWEELTSIANTDRRKRITDN</sequence>
<dbReference type="Pfam" id="PF12698">
    <property type="entry name" value="ABC2_membrane_3"/>
    <property type="match status" value="1"/>
</dbReference>
<name>A0AAD5VJX2_9AGAR</name>
<dbReference type="InterPro" id="IPR026082">
    <property type="entry name" value="ABCA"/>
</dbReference>
<dbReference type="Proteomes" id="UP001213000">
    <property type="component" value="Unassembled WGS sequence"/>
</dbReference>
<dbReference type="PANTHER" id="PTHR19229">
    <property type="entry name" value="ATP-BINDING CASSETTE TRANSPORTER SUBFAMILY A ABCA"/>
    <property type="match status" value="1"/>
</dbReference>
<evidence type="ECO:0000256" key="5">
    <source>
        <dbReference type="SAM" id="Phobius"/>
    </source>
</evidence>
<dbReference type="EMBL" id="JANIEX010000949">
    <property type="protein sequence ID" value="KAJ3561814.1"/>
    <property type="molecule type" value="Genomic_DNA"/>
</dbReference>
<organism evidence="7 8">
    <name type="scientific">Leucocoprinus birnbaumii</name>
    <dbReference type="NCBI Taxonomy" id="56174"/>
    <lineage>
        <taxon>Eukaryota</taxon>
        <taxon>Fungi</taxon>
        <taxon>Dikarya</taxon>
        <taxon>Basidiomycota</taxon>
        <taxon>Agaricomycotina</taxon>
        <taxon>Agaricomycetes</taxon>
        <taxon>Agaricomycetidae</taxon>
        <taxon>Agaricales</taxon>
        <taxon>Agaricineae</taxon>
        <taxon>Agaricaceae</taxon>
        <taxon>Leucocoprinus</taxon>
    </lineage>
</organism>
<dbReference type="InterPro" id="IPR013525">
    <property type="entry name" value="ABC2_TM"/>
</dbReference>
<dbReference type="GO" id="GO:0016020">
    <property type="term" value="C:membrane"/>
    <property type="evidence" value="ECO:0007669"/>
    <property type="project" value="UniProtKB-SubCell"/>
</dbReference>
<feature type="transmembrane region" description="Helical" evidence="5">
    <location>
        <begin position="363"/>
        <end position="389"/>
    </location>
</feature>
<evidence type="ECO:0000313" key="8">
    <source>
        <dbReference type="Proteomes" id="UP001213000"/>
    </source>
</evidence>
<dbReference type="AlphaFoldDB" id="A0AAD5VJX2"/>
<evidence type="ECO:0000256" key="4">
    <source>
        <dbReference type="ARBA" id="ARBA00023136"/>
    </source>
</evidence>
<feature type="transmembrane region" description="Helical" evidence="5">
    <location>
        <begin position="323"/>
        <end position="342"/>
    </location>
</feature>
<evidence type="ECO:0000313" key="7">
    <source>
        <dbReference type="EMBL" id="KAJ3561814.1"/>
    </source>
</evidence>
<comment type="caution">
    <text evidence="7">The sequence shown here is derived from an EMBL/GenBank/DDBJ whole genome shotgun (WGS) entry which is preliminary data.</text>
</comment>
<evidence type="ECO:0000259" key="6">
    <source>
        <dbReference type="Pfam" id="PF12698"/>
    </source>
</evidence>
<reference evidence="7" key="1">
    <citation type="submission" date="2022-07" db="EMBL/GenBank/DDBJ databases">
        <title>Genome Sequence of Leucocoprinus birnbaumii.</title>
        <authorList>
            <person name="Buettner E."/>
        </authorList>
    </citation>
    <scope>NUCLEOTIDE SEQUENCE</scope>
    <source>
        <strain evidence="7">VT141</strain>
    </source>
</reference>
<evidence type="ECO:0000256" key="1">
    <source>
        <dbReference type="ARBA" id="ARBA00004141"/>
    </source>
</evidence>
<keyword evidence="8" id="KW-1185">Reference proteome</keyword>
<evidence type="ECO:0000256" key="2">
    <source>
        <dbReference type="ARBA" id="ARBA00022692"/>
    </source>
</evidence>
<keyword evidence="4 5" id="KW-0472">Membrane</keyword>
<evidence type="ECO:0000256" key="3">
    <source>
        <dbReference type="ARBA" id="ARBA00022989"/>
    </source>
</evidence>